<evidence type="ECO:0000256" key="4">
    <source>
        <dbReference type="ARBA" id="ARBA00022989"/>
    </source>
</evidence>
<feature type="transmembrane region" description="Helical" evidence="6">
    <location>
        <begin position="311"/>
        <end position="330"/>
    </location>
</feature>
<feature type="domain" description="Citrate transporter-like" evidence="7">
    <location>
        <begin position="15"/>
        <end position="301"/>
    </location>
</feature>
<feature type="transmembrane region" description="Helical" evidence="6">
    <location>
        <begin position="283"/>
        <end position="305"/>
    </location>
</feature>
<feature type="transmembrane region" description="Helical" evidence="6">
    <location>
        <begin position="204"/>
        <end position="235"/>
    </location>
</feature>
<dbReference type="PROSITE" id="PS51257">
    <property type="entry name" value="PROKAR_LIPOPROTEIN"/>
    <property type="match status" value="1"/>
</dbReference>
<feature type="transmembrane region" description="Helical" evidence="6">
    <location>
        <begin position="78"/>
        <end position="95"/>
    </location>
</feature>
<evidence type="ECO:0000256" key="2">
    <source>
        <dbReference type="ARBA" id="ARBA00022448"/>
    </source>
</evidence>
<dbReference type="EMBL" id="DWXE01000018">
    <property type="protein sequence ID" value="HJB90903.1"/>
    <property type="molecule type" value="Genomic_DNA"/>
</dbReference>
<gene>
    <name evidence="8" type="ORF">H9763_05470</name>
</gene>
<accession>A0A9D2MRK9</accession>
<feature type="transmembrane region" description="Helical" evidence="6">
    <location>
        <begin position="38"/>
        <end position="57"/>
    </location>
</feature>
<evidence type="ECO:0000256" key="5">
    <source>
        <dbReference type="ARBA" id="ARBA00023136"/>
    </source>
</evidence>
<proteinExistence type="predicted"/>
<comment type="subcellular location">
    <subcellularLocation>
        <location evidence="1">Membrane</location>
        <topology evidence="1">Multi-pass membrane protein</topology>
    </subcellularLocation>
</comment>
<evidence type="ECO:0000313" key="9">
    <source>
        <dbReference type="Proteomes" id="UP000886883"/>
    </source>
</evidence>
<feature type="transmembrane region" description="Helical" evidence="6">
    <location>
        <begin position="350"/>
        <end position="368"/>
    </location>
</feature>
<dbReference type="Proteomes" id="UP000886883">
    <property type="component" value="Unassembled WGS sequence"/>
</dbReference>
<feature type="transmembrane region" description="Helical" evidence="6">
    <location>
        <begin position="241"/>
        <end position="263"/>
    </location>
</feature>
<dbReference type="AlphaFoldDB" id="A0A9D2MRK9"/>
<dbReference type="GO" id="GO:0055085">
    <property type="term" value="P:transmembrane transport"/>
    <property type="evidence" value="ECO:0007669"/>
    <property type="project" value="InterPro"/>
</dbReference>
<keyword evidence="5 6" id="KW-0472">Membrane</keyword>
<evidence type="ECO:0000256" key="3">
    <source>
        <dbReference type="ARBA" id="ARBA00022692"/>
    </source>
</evidence>
<dbReference type="PANTHER" id="PTHR43568">
    <property type="entry name" value="P PROTEIN"/>
    <property type="match status" value="1"/>
</dbReference>
<sequence length="369" mass="40197">MPKRILSLLKGDAVLAASLCLALFSCFLVPPGPRYVEYLNFNTLILLFCLMLIIEGLRQENFLQMIGNRILGRVSTTRGVALTLVFLCFFSSMFITNDVSLITFVPFGILVLNMAGLTERICYTVTLMTIAANLGSMFTPMGNPQNLYLFSLSGLSIPQFLLLTGPYVLAAGILLLLFVFPAFRKEGISPGLAPADGIKKGAVCFYLILFVCCLLTVAGLVPHALLLAAVSVAVAVKNRKLFLHVDYSLLLTFVFFFIFVGNLRRAEGLHSLISSLVLGRERLLGVLMSQAISNVPAAMLLSGYTDRVQELIVGTNLGGLGTLIASMASLISYKQIAGGFPEQKRDYFKIFTGCNLVFLALLCLLSLFL</sequence>
<dbReference type="PANTHER" id="PTHR43568:SF1">
    <property type="entry name" value="P PROTEIN"/>
    <property type="match status" value="1"/>
</dbReference>
<name>A0A9D2MRK9_9FIRM</name>
<dbReference type="InterPro" id="IPR051475">
    <property type="entry name" value="Diverse_Ion_Transporter"/>
</dbReference>
<organism evidence="8 9">
    <name type="scientific">Candidatus Eisenbergiella merdigallinarum</name>
    <dbReference type="NCBI Taxonomy" id="2838552"/>
    <lineage>
        <taxon>Bacteria</taxon>
        <taxon>Bacillati</taxon>
        <taxon>Bacillota</taxon>
        <taxon>Clostridia</taxon>
        <taxon>Lachnospirales</taxon>
        <taxon>Lachnospiraceae</taxon>
        <taxon>Eisenbergiella</taxon>
    </lineage>
</organism>
<reference evidence="8" key="2">
    <citation type="submission" date="2021-04" db="EMBL/GenBank/DDBJ databases">
        <authorList>
            <person name="Gilroy R."/>
        </authorList>
    </citation>
    <scope>NUCLEOTIDE SEQUENCE</scope>
    <source>
        <strain evidence="8">USAMLcec3-2134</strain>
    </source>
</reference>
<dbReference type="InterPro" id="IPR004680">
    <property type="entry name" value="Cit_transptr-like_dom"/>
</dbReference>
<keyword evidence="4 6" id="KW-1133">Transmembrane helix</keyword>
<evidence type="ECO:0000256" key="1">
    <source>
        <dbReference type="ARBA" id="ARBA00004141"/>
    </source>
</evidence>
<protein>
    <submittedName>
        <fullName evidence="8">Citrate transporter</fullName>
    </submittedName>
</protein>
<dbReference type="Pfam" id="PF03600">
    <property type="entry name" value="CitMHS"/>
    <property type="match status" value="1"/>
</dbReference>
<evidence type="ECO:0000259" key="7">
    <source>
        <dbReference type="Pfam" id="PF03600"/>
    </source>
</evidence>
<comment type="caution">
    <text evidence="8">The sequence shown here is derived from an EMBL/GenBank/DDBJ whole genome shotgun (WGS) entry which is preliminary data.</text>
</comment>
<feature type="transmembrane region" description="Helical" evidence="6">
    <location>
        <begin position="122"/>
        <end position="140"/>
    </location>
</feature>
<keyword evidence="3 6" id="KW-0812">Transmembrane</keyword>
<dbReference type="GO" id="GO:0016020">
    <property type="term" value="C:membrane"/>
    <property type="evidence" value="ECO:0007669"/>
    <property type="project" value="UniProtKB-SubCell"/>
</dbReference>
<evidence type="ECO:0000256" key="6">
    <source>
        <dbReference type="SAM" id="Phobius"/>
    </source>
</evidence>
<feature type="transmembrane region" description="Helical" evidence="6">
    <location>
        <begin position="101"/>
        <end position="117"/>
    </location>
</feature>
<keyword evidence="2" id="KW-0813">Transport</keyword>
<reference evidence="8" key="1">
    <citation type="journal article" date="2021" name="PeerJ">
        <title>Extensive microbial diversity within the chicken gut microbiome revealed by metagenomics and culture.</title>
        <authorList>
            <person name="Gilroy R."/>
            <person name="Ravi A."/>
            <person name="Getino M."/>
            <person name="Pursley I."/>
            <person name="Horton D.L."/>
            <person name="Alikhan N.F."/>
            <person name="Baker D."/>
            <person name="Gharbi K."/>
            <person name="Hall N."/>
            <person name="Watson M."/>
            <person name="Adriaenssens E.M."/>
            <person name="Foster-Nyarko E."/>
            <person name="Jarju S."/>
            <person name="Secka A."/>
            <person name="Antonio M."/>
            <person name="Oren A."/>
            <person name="Chaudhuri R.R."/>
            <person name="La Ragione R."/>
            <person name="Hildebrand F."/>
            <person name="Pallen M.J."/>
        </authorList>
    </citation>
    <scope>NUCLEOTIDE SEQUENCE</scope>
    <source>
        <strain evidence="8">USAMLcec3-2134</strain>
    </source>
</reference>
<feature type="transmembrane region" description="Helical" evidence="6">
    <location>
        <begin position="160"/>
        <end position="183"/>
    </location>
</feature>
<evidence type="ECO:0000313" key="8">
    <source>
        <dbReference type="EMBL" id="HJB90903.1"/>
    </source>
</evidence>